<dbReference type="InterPro" id="IPR051398">
    <property type="entry name" value="Polysacch_Deacetylase"/>
</dbReference>
<reference evidence="4 5" key="1">
    <citation type="submission" date="2019-02" db="EMBL/GenBank/DDBJ databases">
        <title>Deep-cultivation of Planctomycetes and their phenomic and genomic characterization uncovers novel biology.</title>
        <authorList>
            <person name="Wiegand S."/>
            <person name="Jogler M."/>
            <person name="Boedeker C."/>
            <person name="Pinto D."/>
            <person name="Vollmers J."/>
            <person name="Rivas-Marin E."/>
            <person name="Kohn T."/>
            <person name="Peeters S.H."/>
            <person name="Heuer A."/>
            <person name="Rast P."/>
            <person name="Oberbeckmann S."/>
            <person name="Bunk B."/>
            <person name="Jeske O."/>
            <person name="Meyerdierks A."/>
            <person name="Storesund J.E."/>
            <person name="Kallscheuer N."/>
            <person name="Luecker S."/>
            <person name="Lage O.M."/>
            <person name="Pohl T."/>
            <person name="Merkel B.J."/>
            <person name="Hornburger P."/>
            <person name="Mueller R.-W."/>
            <person name="Bruemmer F."/>
            <person name="Labrenz M."/>
            <person name="Spormann A.M."/>
            <person name="Op Den Camp H."/>
            <person name="Overmann J."/>
            <person name="Amann R."/>
            <person name="Jetten M.S.M."/>
            <person name="Mascher T."/>
            <person name="Medema M.H."/>
            <person name="Devos D.P."/>
            <person name="Kaster A.-K."/>
            <person name="Ovreas L."/>
            <person name="Rohde M."/>
            <person name="Galperin M.Y."/>
            <person name="Jogler C."/>
        </authorList>
    </citation>
    <scope>NUCLEOTIDE SEQUENCE [LARGE SCALE GENOMIC DNA]</scope>
    <source>
        <strain evidence="4 5">Pla22</strain>
    </source>
</reference>
<evidence type="ECO:0000313" key="5">
    <source>
        <dbReference type="Proteomes" id="UP000316598"/>
    </source>
</evidence>
<evidence type="ECO:0000313" key="4">
    <source>
        <dbReference type="EMBL" id="TWT54758.1"/>
    </source>
</evidence>
<dbReference type="PANTHER" id="PTHR34216:SF3">
    <property type="entry name" value="POLY-BETA-1,6-N-ACETYL-D-GLUCOSAMINE N-DEACETYLASE"/>
    <property type="match status" value="1"/>
</dbReference>
<dbReference type="GO" id="GO:0005576">
    <property type="term" value="C:extracellular region"/>
    <property type="evidence" value="ECO:0007669"/>
    <property type="project" value="UniProtKB-SubCell"/>
</dbReference>
<dbReference type="Gene3D" id="3.20.20.370">
    <property type="entry name" value="Glycoside hydrolase/deacetylase"/>
    <property type="match status" value="1"/>
</dbReference>
<sequence length="298" mass="34409">MSNNPHKAYATTWRDTVVRRFGARAMLRRTMRDMTLRVKSWLDTKDESTFLRCLACHHVFDDQRTEFLRLIQMLKHRGQFIDTETCLAMAEGNNKIDGRYFHLSFDDGYRNVIRNALPILCDEQVSMIMFAPTHWIGSDWDNAAHFSLEIAEYRDVLEMATWDDLRQMITNGFDVGSHTKTHVRLASLSNEPESLDDELRGSKAEIETQLGRPCTTIAYPYGKPGDYDSTTFQQTKVAGYRAGFGIHRGTVVGGRTPMMLIPRHHFEAEWPVPHVRYFANGNMEEYWRKHVGEQGQPG</sequence>
<dbReference type="GO" id="GO:0005975">
    <property type="term" value="P:carbohydrate metabolic process"/>
    <property type="evidence" value="ECO:0007669"/>
    <property type="project" value="InterPro"/>
</dbReference>
<dbReference type="EMBL" id="SJPI01000001">
    <property type="protein sequence ID" value="TWT54758.1"/>
    <property type="molecule type" value="Genomic_DNA"/>
</dbReference>
<dbReference type="Proteomes" id="UP000316598">
    <property type="component" value="Unassembled WGS sequence"/>
</dbReference>
<dbReference type="PANTHER" id="PTHR34216">
    <property type="match status" value="1"/>
</dbReference>
<proteinExistence type="predicted"/>
<evidence type="ECO:0000256" key="2">
    <source>
        <dbReference type="ARBA" id="ARBA00022729"/>
    </source>
</evidence>
<feature type="domain" description="NodB homology" evidence="3">
    <location>
        <begin position="99"/>
        <end position="298"/>
    </location>
</feature>
<dbReference type="RefSeq" id="WP_146514753.1">
    <property type="nucleotide sequence ID" value="NZ_SJPI01000001.1"/>
</dbReference>
<keyword evidence="5" id="KW-1185">Reference proteome</keyword>
<dbReference type="InterPro" id="IPR011330">
    <property type="entry name" value="Glyco_hydro/deAcase_b/a-brl"/>
</dbReference>
<dbReference type="InterPro" id="IPR002509">
    <property type="entry name" value="NODB_dom"/>
</dbReference>
<dbReference type="SUPFAM" id="SSF88713">
    <property type="entry name" value="Glycoside hydrolase/deacetylase"/>
    <property type="match status" value="1"/>
</dbReference>
<keyword evidence="2" id="KW-0732">Signal</keyword>
<dbReference type="OrthoDB" id="9778320at2"/>
<evidence type="ECO:0000259" key="3">
    <source>
        <dbReference type="PROSITE" id="PS51677"/>
    </source>
</evidence>
<evidence type="ECO:0000256" key="1">
    <source>
        <dbReference type="ARBA" id="ARBA00004613"/>
    </source>
</evidence>
<dbReference type="PROSITE" id="PS51677">
    <property type="entry name" value="NODB"/>
    <property type="match status" value="1"/>
</dbReference>
<dbReference type="CDD" id="cd10918">
    <property type="entry name" value="CE4_NodB_like_5s_6s"/>
    <property type="match status" value="1"/>
</dbReference>
<gene>
    <name evidence="4" type="ORF">Pla22_24110</name>
</gene>
<dbReference type="Pfam" id="PF01522">
    <property type="entry name" value="Polysacc_deac_1"/>
    <property type="match status" value="1"/>
</dbReference>
<comment type="caution">
    <text evidence="4">The sequence shown here is derived from an EMBL/GenBank/DDBJ whole genome shotgun (WGS) entry which is preliminary data.</text>
</comment>
<dbReference type="AlphaFoldDB" id="A0A5C5WW16"/>
<organism evidence="4 5">
    <name type="scientific">Rubripirellula amarantea</name>
    <dbReference type="NCBI Taxonomy" id="2527999"/>
    <lineage>
        <taxon>Bacteria</taxon>
        <taxon>Pseudomonadati</taxon>
        <taxon>Planctomycetota</taxon>
        <taxon>Planctomycetia</taxon>
        <taxon>Pirellulales</taxon>
        <taxon>Pirellulaceae</taxon>
        <taxon>Rubripirellula</taxon>
    </lineage>
</organism>
<name>A0A5C5WW16_9BACT</name>
<protein>
    <submittedName>
        <fullName evidence="4">Polysaccharide deacetylase</fullName>
    </submittedName>
</protein>
<dbReference type="GO" id="GO:0016810">
    <property type="term" value="F:hydrolase activity, acting on carbon-nitrogen (but not peptide) bonds"/>
    <property type="evidence" value="ECO:0007669"/>
    <property type="project" value="InterPro"/>
</dbReference>
<comment type="subcellular location">
    <subcellularLocation>
        <location evidence="1">Secreted</location>
    </subcellularLocation>
</comment>
<accession>A0A5C5WW16</accession>